<evidence type="ECO:0000256" key="1">
    <source>
        <dbReference type="SAM" id="MobiDB-lite"/>
    </source>
</evidence>
<name>A0A9P7MEM8_9HYPO</name>
<evidence type="ECO:0000313" key="4">
    <source>
        <dbReference type="Proteomes" id="UP000706124"/>
    </source>
</evidence>
<reference evidence="3 4" key="1">
    <citation type="journal article" date="2020" name="bioRxiv">
        <title>Whole genome comparisons of ergot fungi reveals the divergence and evolution of species within the genus Claviceps are the result of varying mechanisms driving genome evolution and host range expansion.</title>
        <authorList>
            <person name="Wyka S.A."/>
            <person name="Mondo S.J."/>
            <person name="Liu M."/>
            <person name="Dettman J."/>
            <person name="Nalam V."/>
            <person name="Broders K.D."/>
        </authorList>
    </citation>
    <scope>NUCLEOTIDE SEQUENCE [LARGE SCALE GENOMIC DNA]</scope>
    <source>
        <strain evidence="3 4">CCC 1485</strain>
    </source>
</reference>
<dbReference type="Proteomes" id="UP000706124">
    <property type="component" value="Unassembled WGS sequence"/>
</dbReference>
<dbReference type="AlphaFoldDB" id="A0A9P7MEM8"/>
<accession>A0A9P7MEM8</accession>
<keyword evidence="2" id="KW-0472">Membrane</keyword>
<feature type="region of interest" description="Disordered" evidence="1">
    <location>
        <begin position="377"/>
        <end position="428"/>
    </location>
</feature>
<feature type="transmembrane region" description="Helical" evidence="2">
    <location>
        <begin position="106"/>
        <end position="125"/>
    </location>
</feature>
<feature type="transmembrane region" description="Helical" evidence="2">
    <location>
        <begin position="137"/>
        <end position="156"/>
    </location>
</feature>
<feature type="transmembrane region" description="Helical" evidence="2">
    <location>
        <begin position="325"/>
        <end position="346"/>
    </location>
</feature>
<dbReference type="EMBL" id="SRPO01000108">
    <property type="protein sequence ID" value="KAG5940745.1"/>
    <property type="molecule type" value="Genomic_DNA"/>
</dbReference>
<evidence type="ECO:0000256" key="2">
    <source>
        <dbReference type="SAM" id="Phobius"/>
    </source>
</evidence>
<keyword evidence="2" id="KW-0812">Transmembrane</keyword>
<dbReference type="OrthoDB" id="3021074at2759"/>
<feature type="transmembrane region" description="Helical" evidence="2">
    <location>
        <begin position="72"/>
        <end position="94"/>
    </location>
</feature>
<gene>
    <name evidence="3" type="ORF">E4U60_000320</name>
</gene>
<feature type="compositionally biased region" description="Polar residues" evidence="1">
    <location>
        <begin position="672"/>
        <end position="688"/>
    </location>
</feature>
<organism evidence="3 4">
    <name type="scientific">Claviceps pazoutovae</name>
    <dbReference type="NCBI Taxonomy" id="1649127"/>
    <lineage>
        <taxon>Eukaryota</taxon>
        <taxon>Fungi</taxon>
        <taxon>Dikarya</taxon>
        <taxon>Ascomycota</taxon>
        <taxon>Pezizomycotina</taxon>
        <taxon>Sordariomycetes</taxon>
        <taxon>Hypocreomycetidae</taxon>
        <taxon>Hypocreales</taxon>
        <taxon>Clavicipitaceae</taxon>
        <taxon>Claviceps</taxon>
    </lineage>
</organism>
<keyword evidence="2" id="KW-1133">Transmembrane helix</keyword>
<feature type="compositionally biased region" description="Polar residues" evidence="1">
    <location>
        <begin position="596"/>
        <end position="613"/>
    </location>
</feature>
<feature type="compositionally biased region" description="Basic and acidic residues" evidence="1">
    <location>
        <begin position="404"/>
        <end position="414"/>
    </location>
</feature>
<feature type="compositionally biased region" description="Basic and acidic residues" evidence="1">
    <location>
        <begin position="561"/>
        <end position="572"/>
    </location>
</feature>
<feature type="compositionally biased region" description="Polar residues" evidence="1">
    <location>
        <begin position="638"/>
        <end position="649"/>
    </location>
</feature>
<comment type="caution">
    <text evidence="3">The sequence shown here is derived from an EMBL/GenBank/DDBJ whole genome shotgun (WGS) entry which is preliminary data.</text>
</comment>
<sequence>MPALSLANAFMTTGHQNISTNATSVTNITAHGIDVVCAWPVSGQYGPGSRILYYVLISACVLARKAEWIKNACLAAALLLPAVASLHAIALAAFHRDGAVDLDIYGAFQLCAIGILAAPVTVRLSRTYFYDPGRNAIFLWTGLILAGLLSLTVEFYRAETVLCVMNDQRRPLSSDPREFPYDAQPTCKMICTAETGPQSPMRGGAANNKYVIPAPDKLTFGAGTILCAACCVHAILWLASMMDKILEINWRSRFGINDETCNEPIEGTNGATLGKMYLVNETVRFFMSVAIVPIFASAGLAVLIVGEINFYSEQMRYENEPMASIGQWGPIVGTGLAVAGSLYLLLAADIEAVMRGTSETGDSHSCTCDHHMDLEPAVRRHSSQTSSRRPGLRNNKAGEMAEAMPHRVESEGEIPRSPPDSPFSWTGFTREIDHLGDAQAGLSKDLSKRLSRETIKYSTASLAKAETSQSEGGSRKKVAAALVAIGGALGSATHDSFDLSKFRDGQALDFPEIPGERERNGNLAHIREVYSKRLEEDGTPAVQASRSRASSFNGQGPSGHAFDHMRQSRDASRSASPVPSLPRPRASTLPVPVPVSSASQGPHTDSASLTSSELLRGRPRWRRDTLEVPDVFHLRSLGMSSSPNRQPHPSASAITVTAATSTSTSTHELETPASSNTAPESSQADGLN</sequence>
<evidence type="ECO:0000313" key="3">
    <source>
        <dbReference type="EMBL" id="KAG5940745.1"/>
    </source>
</evidence>
<feature type="compositionally biased region" description="Low complexity" evidence="1">
    <location>
        <begin position="650"/>
        <end position="666"/>
    </location>
</feature>
<keyword evidence="4" id="KW-1185">Reference proteome</keyword>
<proteinExistence type="predicted"/>
<feature type="region of interest" description="Disordered" evidence="1">
    <location>
        <begin position="534"/>
        <end position="615"/>
    </location>
</feature>
<feature type="transmembrane region" description="Helical" evidence="2">
    <location>
        <begin position="285"/>
        <end position="305"/>
    </location>
</feature>
<protein>
    <submittedName>
        <fullName evidence="3">Uncharacterized protein</fullName>
    </submittedName>
</protein>
<feature type="transmembrane region" description="Helical" evidence="2">
    <location>
        <begin position="218"/>
        <end position="239"/>
    </location>
</feature>
<feature type="compositionally biased region" description="Polar residues" evidence="1">
    <location>
        <begin position="542"/>
        <end position="555"/>
    </location>
</feature>
<feature type="region of interest" description="Disordered" evidence="1">
    <location>
        <begin position="637"/>
        <end position="688"/>
    </location>
</feature>